<accession>A0ACC2SII5</accession>
<evidence type="ECO:0000313" key="2">
    <source>
        <dbReference type="Proteomes" id="UP001165960"/>
    </source>
</evidence>
<dbReference type="EMBL" id="QTSX02005031">
    <property type="protein sequence ID" value="KAJ9061971.1"/>
    <property type="molecule type" value="Genomic_DNA"/>
</dbReference>
<comment type="caution">
    <text evidence="1">The sequence shown here is derived from an EMBL/GenBank/DDBJ whole genome shotgun (WGS) entry which is preliminary data.</text>
</comment>
<dbReference type="Proteomes" id="UP001165960">
    <property type="component" value="Unassembled WGS sequence"/>
</dbReference>
<organism evidence="1 2">
    <name type="scientific">Entomophthora muscae</name>
    <dbReference type="NCBI Taxonomy" id="34485"/>
    <lineage>
        <taxon>Eukaryota</taxon>
        <taxon>Fungi</taxon>
        <taxon>Fungi incertae sedis</taxon>
        <taxon>Zoopagomycota</taxon>
        <taxon>Entomophthoromycotina</taxon>
        <taxon>Entomophthoromycetes</taxon>
        <taxon>Entomophthorales</taxon>
        <taxon>Entomophthoraceae</taxon>
        <taxon>Entomophthora</taxon>
    </lineage>
</organism>
<name>A0ACC2SII5_9FUNG</name>
<sequence>MPEVDAVEKDQLGKFSSIQTNSSWGLARLSSDARLPVDNQSFSYNYDPSAGEGVDVFVIDTGIKTDHPDFQGRALWGANFIDNSRTDDIGHGTHVAGIIGSDTYGVAKNATLVAVKMGNVTLSATVSQVIGGVAWVIRNKRLGRGCVINLSLEVKYSVAFNSAARNAVRLGCVVVAAAGNSNIDACNKSPASEPSVITVGASNLDDKRYEFSNWGQCLDVFAPGEDILSLSTEDDPLVDSGTSMAAAHVSGLAANVMSKIGNYNPADVLEEIIFYSKRGVLTNVGKRSPNLLVSNIGIV</sequence>
<reference evidence="1" key="1">
    <citation type="submission" date="2022-04" db="EMBL/GenBank/DDBJ databases">
        <title>Genome of the entomopathogenic fungus Entomophthora muscae.</title>
        <authorList>
            <person name="Elya C."/>
            <person name="Lovett B.R."/>
            <person name="Lee E."/>
            <person name="Macias A.M."/>
            <person name="Hajek A.E."/>
            <person name="De Bivort B.L."/>
            <person name="Kasson M.T."/>
            <person name="De Fine Licht H.H."/>
            <person name="Stajich J.E."/>
        </authorList>
    </citation>
    <scope>NUCLEOTIDE SEQUENCE</scope>
    <source>
        <strain evidence="1">Berkeley</strain>
    </source>
</reference>
<gene>
    <name evidence="1" type="ORF">DSO57_1015398</name>
</gene>
<proteinExistence type="predicted"/>
<protein>
    <submittedName>
        <fullName evidence="1">Uncharacterized protein</fullName>
    </submittedName>
</protein>
<keyword evidence="2" id="KW-1185">Reference proteome</keyword>
<evidence type="ECO:0000313" key="1">
    <source>
        <dbReference type="EMBL" id="KAJ9061971.1"/>
    </source>
</evidence>